<evidence type="ECO:0000313" key="3">
    <source>
        <dbReference type="Proteomes" id="UP000244077"/>
    </source>
</evidence>
<protein>
    <submittedName>
        <fullName evidence="2">Uncharacterized protein</fullName>
    </submittedName>
</protein>
<organism evidence="2 3">
    <name type="scientific">Celeribacter persicus</name>
    <dbReference type="NCBI Taxonomy" id="1651082"/>
    <lineage>
        <taxon>Bacteria</taxon>
        <taxon>Pseudomonadati</taxon>
        <taxon>Pseudomonadota</taxon>
        <taxon>Alphaproteobacteria</taxon>
        <taxon>Rhodobacterales</taxon>
        <taxon>Roseobacteraceae</taxon>
        <taxon>Celeribacter</taxon>
    </lineage>
</organism>
<dbReference type="AlphaFoldDB" id="A0A2T5HW73"/>
<evidence type="ECO:0000256" key="1">
    <source>
        <dbReference type="SAM" id="Phobius"/>
    </source>
</evidence>
<keyword evidence="1" id="KW-0472">Membrane</keyword>
<name>A0A2T5HW73_9RHOB</name>
<feature type="transmembrane region" description="Helical" evidence="1">
    <location>
        <begin position="26"/>
        <end position="47"/>
    </location>
</feature>
<keyword evidence="1" id="KW-0812">Transmembrane</keyword>
<gene>
    <name evidence="2" type="ORF">C8N42_101336</name>
</gene>
<evidence type="ECO:0000313" key="2">
    <source>
        <dbReference type="EMBL" id="PTQ75795.1"/>
    </source>
</evidence>
<accession>A0A2T5HW73</accession>
<dbReference type="EMBL" id="QAOH01000001">
    <property type="protein sequence ID" value="PTQ75795.1"/>
    <property type="molecule type" value="Genomic_DNA"/>
</dbReference>
<proteinExistence type="predicted"/>
<sequence length="138" mass="15955">MKNLLSKLHHIRWKSELYILRFSRKLWLLAPMPIFLMIFFWVFVYALPILPLSIFTIVIMENDPQPALWVIFANATIQLLIGLPATIIGFVYSVKWYIVAASLMFGKTQIADRKEAFLREKLSLIPTTAIPQSPAHRA</sequence>
<reference evidence="2 3" key="1">
    <citation type="submission" date="2018-04" db="EMBL/GenBank/DDBJ databases">
        <title>Genomic Encyclopedia of Archaeal and Bacterial Type Strains, Phase II (KMG-II): from individual species to whole genera.</title>
        <authorList>
            <person name="Goeker M."/>
        </authorList>
    </citation>
    <scope>NUCLEOTIDE SEQUENCE [LARGE SCALE GENOMIC DNA]</scope>
    <source>
        <strain evidence="2 3">DSM 100434</strain>
    </source>
</reference>
<dbReference type="RefSeq" id="WP_146168232.1">
    <property type="nucleotide sequence ID" value="NZ_QAOH01000001.1"/>
</dbReference>
<keyword evidence="1" id="KW-1133">Transmembrane helix</keyword>
<feature type="transmembrane region" description="Helical" evidence="1">
    <location>
        <begin position="67"/>
        <end position="94"/>
    </location>
</feature>
<dbReference type="Proteomes" id="UP000244077">
    <property type="component" value="Unassembled WGS sequence"/>
</dbReference>
<comment type="caution">
    <text evidence="2">The sequence shown here is derived from an EMBL/GenBank/DDBJ whole genome shotgun (WGS) entry which is preliminary data.</text>
</comment>
<keyword evidence="3" id="KW-1185">Reference proteome</keyword>